<dbReference type="RefSeq" id="WP_302079368.1">
    <property type="nucleotide sequence ID" value="NZ_JAUKWQ010000012.1"/>
</dbReference>
<dbReference type="Gene3D" id="3.40.50.2300">
    <property type="match status" value="1"/>
</dbReference>
<evidence type="ECO:0000259" key="7">
    <source>
        <dbReference type="PROSITE" id="PS51755"/>
    </source>
</evidence>
<dbReference type="InterPro" id="IPR039420">
    <property type="entry name" value="WalR-like"/>
</dbReference>
<comment type="caution">
    <text evidence="4">Lacks conserved residue(s) required for the propagation of feature annotation.</text>
</comment>
<reference evidence="8" key="2">
    <citation type="submission" date="2023-07" db="EMBL/GenBank/DDBJ databases">
        <authorList>
            <person name="Sun H."/>
        </authorList>
    </citation>
    <scope>NUCLEOTIDE SEQUENCE</scope>
    <source>
        <strain evidence="8">05753</strain>
    </source>
</reference>
<comment type="caution">
    <text evidence="8">The sequence shown here is derived from an EMBL/GenBank/DDBJ whole genome shotgun (WGS) entry which is preliminary data.</text>
</comment>
<feature type="domain" description="OmpR/PhoB-type" evidence="7">
    <location>
        <begin position="129"/>
        <end position="227"/>
    </location>
</feature>
<evidence type="ECO:0000256" key="5">
    <source>
        <dbReference type="PROSITE-ProRule" id="PRU01091"/>
    </source>
</evidence>
<dbReference type="PROSITE" id="PS51755">
    <property type="entry name" value="OMPR_PHOB"/>
    <property type="match status" value="1"/>
</dbReference>
<feature type="domain" description="Response regulatory" evidence="6">
    <location>
        <begin position="4"/>
        <end position="120"/>
    </location>
</feature>
<evidence type="ECO:0000256" key="3">
    <source>
        <dbReference type="ARBA" id="ARBA00023125"/>
    </source>
</evidence>
<dbReference type="SUPFAM" id="SSF46894">
    <property type="entry name" value="C-terminal effector domain of the bipartite response regulators"/>
    <property type="match status" value="1"/>
</dbReference>
<sequence length="228" mass="25263">MGARIVIAETDEALRRSLDQLLTHEGFSVSFSPLGARLEEYLVHAAPDLAILGAWIAGISAIEICRRLRSRPETVQLPVVLLVPPGRESDRLAGLSAGADDCLVNPFQPVELVVRIRNLLRRLNPSLSEHKLVVGDLSLDRAAHRVHRRKREIKLGPTEYRLLEFMMQSPGKVYSRAELKASLWGKESDVDERAIDVHIGRLRKGIGLEADDTIIRTVRGAGYALGVD</sequence>
<protein>
    <submittedName>
        <fullName evidence="8">Winged helix-turn-helix domain-containing protein</fullName>
    </submittedName>
</protein>
<dbReference type="PANTHER" id="PTHR48111:SF40">
    <property type="entry name" value="PHOSPHATE REGULON TRANSCRIPTIONAL REGULATORY PROTEIN PHOB"/>
    <property type="match status" value="1"/>
</dbReference>
<dbReference type="InterPro" id="IPR016032">
    <property type="entry name" value="Sig_transdc_resp-reg_C-effctor"/>
</dbReference>
<gene>
    <name evidence="8" type="ORF">Q2T52_23560</name>
</gene>
<proteinExistence type="predicted"/>
<dbReference type="SUPFAM" id="SSF52172">
    <property type="entry name" value="CheY-like"/>
    <property type="match status" value="1"/>
</dbReference>
<dbReference type="InterPro" id="IPR001789">
    <property type="entry name" value="Sig_transdc_resp-reg_receiver"/>
</dbReference>
<dbReference type="Gene3D" id="6.10.250.690">
    <property type="match status" value="1"/>
</dbReference>
<keyword evidence="2" id="KW-0902">Two-component regulatory system</keyword>
<dbReference type="Pfam" id="PF00072">
    <property type="entry name" value="Response_reg"/>
    <property type="match status" value="1"/>
</dbReference>
<accession>A0ABT8T3R7</accession>
<dbReference type="Gene3D" id="1.10.10.10">
    <property type="entry name" value="Winged helix-like DNA-binding domain superfamily/Winged helix DNA-binding domain"/>
    <property type="match status" value="1"/>
</dbReference>
<dbReference type="SMART" id="SM00448">
    <property type="entry name" value="REC"/>
    <property type="match status" value="1"/>
</dbReference>
<name>A0ABT8T3R7_9HYPH</name>
<evidence type="ECO:0000313" key="8">
    <source>
        <dbReference type="EMBL" id="MDO1585079.1"/>
    </source>
</evidence>
<dbReference type="SMART" id="SM00862">
    <property type="entry name" value="Trans_reg_C"/>
    <property type="match status" value="1"/>
</dbReference>
<keyword evidence="9" id="KW-1185">Reference proteome</keyword>
<evidence type="ECO:0000256" key="2">
    <source>
        <dbReference type="ARBA" id="ARBA00023012"/>
    </source>
</evidence>
<keyword evidence="1" id="KW-0597">Phosphoprotein</keyword>
<dbReference type="InterPro" id="IPR036388">
    <property type="entry name" value="WH-like_DNA-bd_sf"/>
</dbReference>
<evidence type="ECO:0000259" key="6">
    <source>
        <dbReference type="PROSITE" id="PS50110"/>
    </source>
</evidence>
<dbReference type="CDD" id="cd00383">
    <property type="entry name" value="trans_reg_C"/>
    <property type="match status" value="1"/>
</dbReference>
<reference evidence="8" key="1">
    <citation type="journal article" date="2015" name="Int. J. Syst. Evol. Microbiol.">
        <title>Rhizobium oryzicola sp. nov., potential plant-growth-promoting endophytic bacteria isolated from rice roots.</title>
        <authorList>
            <person name="Zhang X.X."/>
            <person name="Gao J.S."/>
            <person name="Cao Y.H."/>
            <person name="Sheirdil R.A."/>
            <person name="Wang X.C."/>
            <person name="Zhang L."/>
        </authorList>
    </citation>
    <scope>NUCLEOTIDE SEQUENCE</scope>
    <source>
        <strain evidence="8">05753</strain>
    </source>
</reference>
<keyword evidence="3 5" id="KW-0238">DNA-binding</keyword>
<organism evidence="8 9">
    <name type="scientific">Rhizobium oryzicola</name>
    <dbReference type="NCBI Taxonomy" id="1232668"/>
    <lineage>
        <taxon>Bacteria</taxon>
        <taxon>Pseudomonadati</taxon>
        <taxon>Pseudomonadota</taxon>
        <taxon>Alphaproteobacteria</taxon>
        <taxon>Hyphomicrobiales</taxon>
        <taxon>Rhizobiaceae</taxon>
        <taxon>Rhizobium/Agrobacterium group</taxon>
        <taxon>Rhizobium</taxon>
    </lineage>
</organism>
<evidence type="ECO:0000313" key="9">
    <source>
        <dbReference type="Proteomes" id="UP001169006"/>
    </source>
</evidence>
<dbReference type="Proteomes" id="UP001169006">
    <property type="component" value="Unassembled WGS sequence"/>
</dbReference>
<dbReference type="InterPro" id="IPR001867">
    <property type="entry name" value="OmpR/PhoB-type_DNA-bd"/>
</dbReference>
<evidence type="ECO:0000256" key="1">
    <source>
        <dbReference type="ARBA" id="ARBA00022553"/>
    </source>
</evidence>
<evidence type="ECO:0000256" key="4">
    <source>
        <dbReference type="PROSITE-ProRule" id="PRU00169"/>
    </source>
</evidence>
<dbReference type="InterPro" id="IPR011006">
    <property type="entry name" value="CheY-like_superfamily"/>
</dbReference>
<dbReference type="EMBL" id="JAUKWQ010000012">
    <property type="protein sequence ID" value="MDO1585079.1"/>
    <property type="molecule type" value="Genomic_DNA"/>
</dbReference>
<dbReference type="PROSITE" id="PS50110">
    <property type="entry name" value="RESPONSE_REGULATORY"/>
    <property type="match status" value="1"/>
</dbReference>
<dbReference type="PANTHER" id="PTHR48111">
    <property type="entry name" value="REGULATOR OF RPOS"/>
    <property type="match status" value="1"/>
</dbReference>
<feature type="DNA-binding region" description="OmpR/PhoB-type" evidence="5">
    <location>
        <begin position="129"/>
        <end position="227"/>
    </location>
</feature>
<dbReference type="Pfam" id="PF00486">
    <property type="entry name" value="Trans_reg_C"/>
    <property type="match status" value="1"/>
</dbReference>